<gene>
    <name evidence="1" type="ORF">GDO81_017828</name>
</gene>
<comment type="caution">
    <text evidence="1">The sequence shown here is derived from an EMBL/GenBank/DDBJ whole genome shotgun (WGS) entry which is preliminary data.</text>
</comment>
<evidence type="ECO:0000313" key="1">
    <source>
        <dbReference type="EMBL" id="KAG8555826.1"/>
    </source>
</evidence>
<dbReference type="Proteomes" id="UP000824782">
    <property type="component" value="Unassembled WGS sequence"/>
</dbReference>
<dbReference type="AlphaFoldDB" id="A0AAV7A2L2"/>
<dbReference type="EMBL" id="WNYA01000009">
    <property type="protein sequence ID" value="KAG8555826.1"/>
    <property type="molecule type" value="Genomic_DNA"/>
</dbReference>
<name>A0AAV7A2L2_ENGPU</name>
<organism evidence="1 2">
    <name type="scientific">Engystomops pustulosus</name>
    <name type="common">Tungara frog</name>
    <name type="synonym">Physalaemus pustulosus</name>
    <dbReference type="NCBI Taxonomy" id="76066"/>
    <lineage>
        <taxon>Eukaryota</taxon>
        <taxon>Metazoa</taxon>
        <taxon>Chordata</taxon>
        <taxon>Craniata</taxon>
        <taxon>Vertebrata</taxon>
        <taxon>Euteleostomi</taxon>
        <taxon>Amphibia</taxon>
        <taxon>Batrachia</taxon>
        <taxon>Anura</taxon>
        <taxon>Neobatrachia</taxon>
        <taxon>Hyloidea</taxon>
        <taxon>Leptodactylidae</taxon>
        <taxon>Leiuperinae</taxon>
        <taxon>Engystomops</taxon>
    </lineage>
</organism>
<sequence length="115" mass="12808">MALSDERSLLTEGEGFILLEFSNMAICSKISRISLSFALFSLAAICLKTSFMCSLREVHRDSSLTSLLSLISMNSSIALEIKFCVLSFFRRELFNLQGEFEKAIELSLIVKNIGA</sequence>
<keyword evidence="2" id="KW-1185">Reference proteome</keyword>
<evidence type="ECO:0000313" key="2">
    <source>
        <dbReference type="Proteomes" id="UP000824782"/>
    </source>
</evidence>
<protein>
    <submittedName>
        <fullName evidence="1">Uncharacterized protein</fullName>
    </submittedName>
</protein>
<accession>A0AAV7A2L2</accession>
<proteinExistence type="predicted"/>
<reference evidence="1" key="1">
    <citation type="thesis" date="2020" institute="ProQuest LLC" country="789 East Eisenhower Parkway, Ann Arbor, MI, USA">
        <title>Comparative Genomics and Chromosome Evolution.</title>
        <authorList>
            <person name="Mudd A.B."/>
        </authorList>
    </citation>
    <scope>NUCLEOTIDE SEQUENCE</scope>
    <source>
        <strain evidence="1">237g6f4</strain>
        <tissue evidence="1">Blood</tissue>
    </source>
</reference>